<dbReference type="InterPro" id="IPR040442">
    <property type="entry name" value="Pyrv_kinase-like_dom_sf"/>
</dbReference>
<feature type="binding site" evidence="15">
    <location>
        <position position="775"/>
    </location>
    <ligand>
        <name>Mg(2+)</name>
        <dbReference type="ChEBI" id="CHEBI:18420"/>
    </ligand>
</feature>
<dbReference type="SUPFAM" id="SSF51621">
    <property type="entry name" value="Phosphoenolpyruvate/pyruvate domain"/>
    <property type="match status" value="1"/>
</dbReference>
<feature type="binding site" evidence="14">
    <location>
        <position position="751"/>
    </location>
    <ligand>
        <name>substrate</name>
    </ligand>
</feature>
<dbReference type="Pfam" id="PF01326">
    <property type="entry name" value="PPDK_N"/>
    <property type="match status" value="2"/>
</dbReference>
<dbReference type="eggNOG" id="COG0574">
    <property type="taxonomic scope" value="Bacteria"/>
</dbReference>
<keyword evidence="19" id="KW-0670">Pyruvate</keyword>
<feature type="binding site" evidence="14">
    <location>
        <position position="773"/>
    </location>
    <ligand>
        <name>substrate</name>
    </ligand>
</feature>
<feature type="active site" description="Proton donor" evidence="13">
    <location>
        <position position="837"/>
    </location>
</feature>
<evidence type="ECO:0000256" key="8">
    <source>
        <dbReference type="ARBA" id="ARBA00022741"/>
    </source>
</evidence>
<dbReference type="Proteomes" id="UP000001880">
    <property type="component" value="Chromosome"/>
</dbReference>
<evidence type="ECO:0000256" key="9">
    <source>
        <dbReference type="ARBA" id="ARBA00022777"/>
    </source>
</evidence>
<dbReference type="GO" id="GO:0005524">
    <property type="term" value="F:ATP binding"/>
    <property type="evidence" value="ECO:0007669"/>
    <property type="project" value="UniProtKB-UniRule"/>
</dbReference>
<dbReference type="InterPro" id="IPR010121">
    <property type="entry name" value="Pyruvate_phosphate_dikinase"/>
</dbReference>
<keyword evidence="8" id="KW-0547">Nucleotide-binding</keyword>
<dbReference type="InterPro" id="IPR002192">
    <property type="entry name" value="PPDK_AMP/ATP-bd"/>
</dbReference>
<evidence type="ECO:0000256" key="2">
    <source>
        <dbReference type="ARBA" id="ARBA00003144"/>
    </source>
</evidence>
<organism evidence="19 20">
    <name type="scientific">Haliangium ochraceum (strain DSM 14365 / JCM 11303 / SMP-2)</name>
    <dbReference type="NCBI Taxonomy" id="502025"/>
    <lineage>
        <taxon>Bacteria</taxon>
        <taxon>Pseudomonadati</taxon>
        <taxon>Myxococcota</taxon>
        <taxon>Polyangia</taxon>
        <taxon>Haliangiales</taxon>
        <taxon>Kofleriaceae</taxon>
        <taxon>Haliangium</taxon>
    </lineage>
</organism>
<evidence type="ECO:0000313" key="19">
    <source>
        <dbReference type="EMBL" id="ACY15875.1"/>
    </source>
</evidence>
<evidence type="ECO:0000259" key="16">
    <source>
        <dbReference type="Pfam" id="PF00391"/>
    </source>
</evidence>
<evidence type="ECO:0000256" key="10">
    <source>
        <dbReference type="ARBA" id="ARBA00022840"/>
    </source>
</evidence>
<keyword evidence="7 15" id="KW-0479">Metal-binding</keyword>
<dbReference type="RefSeq" id="WP_012828475.1">
    <property type="nucleotide sequence ID" value="NC_013440.1"/>
</dbReference>
<feature type="domain" description="Pyruvate phosphate dikinase AMP/ATP-binding" evidence="17">
    <location>
        <begin position="63"/>
        <end position="297"/>
    </location>
</feature>
<dbReference type="InterPro" id="IPR015813">
    <property type="entry name" value="Pyrv/PenolPyrv_kinase-like_dom"/>
</dbReference>
<feature type="binding site" evidence="14">
    <location>
        <position position="624"/>
    </location>
    <ligand>
        <name>substrate</name>
    </ligand>
</feature>
<dbReference type="InterPro" id="IPR013815">
    <property type="entry name" value="ATP_grasp_subdomain_1"/>
</dbReference>
<keyword evidence="6" id="KW-0808">Transferase</keyword>
<keyword evidence="20" id="KW-1185">Reference proteome</keyword>
<dbReference type="Gene3D" id="3.50.30.10">
    <property type="entry name" value="Phosphohistidine domain"/>
    <property type="match status" value="1"/>
</dbReference>
<dbReference type="GO" id="GO:0050242">
    <property type="term" value="F:pyruvate, phosphate dikinase activity"/>
    <property type="evidence" value="ECO:0007669"/>
    <property type="project" value="UniProtKB-UniRule"/>
</dbReference>
<feature type="domain" description="PEP-utilising enzyme mobile" evidence="16">
    <location>
        <begin position="430"/>
        <end position="510"/>
    </location>
</feature>
<comment type="cofactor">
    <cofactor evidence="1 12 15">
        <name>Mg(2+)</name>
        <dbReference type="ChEBI" id="CHEBI:18420"/>
    </cofactor>
</comment>
<dbReference type="InterPro" id="IPR018274">
    <property type="entry name" value="PEP_util_AS"/>
</dbReference>
<dbReference type="AlphaFoldDB" id="D0LV34"/>
<evidence type="ECO:0000256" key="14">
    <source>
        <dbReference type="PIRSR" id="PIRSR000853-2"/>
    </source>
</evidence>
<dbReference type="Gene3D" id="1.20.80.30">
    <property type="match status" value="1"/>
</dbReference>
<evidence type="ECO:0000256" key="7">
    <source>
        <dbReference type="ARBA" id="ARBA00022723"/>
    </source>
</evidence>
<evidence type="ECO:0000256" key="5">
    <source>
        <dbReference type="ARBA" id="ARBA00020138"/>
    </source>
</evidence>
<dbReference type="Gene3D" id="3.30.1490.20">
    <property type="entry name" value="ATP-grasp fold, A domain"/>
    <property type="match status" value="1"/>
</dbReference>
<dbReference type="HOGENOM" id="CLU_015345_0_2_7"/>
<dbReference type="EC" id="2.7.9.1" evidence="4 12"/>
<dbReference type="GO" id="GO:0016301">
    <property type="term" value="F:kinase activity"/>
    <property type="evidence" value="ECO:0007669"/>
    <property type="project" value="UniProtKB-UniRule"/>
</dbReference>
<comment type="similarity">
    <text evidence="3 12">Belongs to the PEP-utilizing enzyme family.</text>
</comment>
<name>D0LV34_HALO1</name>
<evidence type="ECO:0000256" key="15">
    <source>
        <dbReference type="PIRSR" id="PIRSR000853-3"/>
    </source>
</evidence>
<sequence>MTRYVYRFGGAAADGHGDQADLLGAKGAGLAEMSTLEIPVPPGFTLTTEVCNHFFSYERTYPSEVPGQVDAALEALAEHTGRVYGDPSRPLLLSVRPGPPVSVPGMMESVLNLGLNDDTVSGLVEQTGNARFAYDCYRRFVAMYGEMVMGVGAATKRQKSVFASILDDMLVKRGVTSEHDLEAEDMLELVRAYRVEILRATGEPFPDDPLGQLWGAISAGLRSWKNPRARSYRRNNGLSVGMGTAVNVQAMVFGNMGSESATGIAHTRDPETGEPRVVGEFLVGGQGEDVVLGAGAPELLDELAQRMPRVYAQLVGACERLEAHLRDMLLVEFTVEQGTLWLLETRSGKRTGQAMVRIAVDMVREERMSERDAVLSVVPERVSDLLRPSIDPDSRPEVLAQGVASAAGAAVGRVVFTAADAQMLAQRGDSVILVRTDVSADDLFGVKAATGVLTSRGGLTSHAAVMARGLGKGCVTSCSALQIDMARERFSVGEVIVKKGDTITIDGGTGDVFAGAAPLLPAAPPPEFETLMGWVDEFRRLKVRTNVDTPVGARTGRAFGAEGIGLCRTEHMFFEPTRITLLRRVLLADEQDERDAALADIELLQRADFLELFEVMDGLPMTVRLLDPPLSEFLPLTSSEIADMAREVGRRPDEIAAAVHAHREVNPALGRRGCRLGILHPEIYTVQARALAEAAVEAVRAGISVRPEIMVPFVSDAAELKILRAQILRVVGEVLSEAELDINFLVGAGIELPRACMIGDDIAAHADFFSFGTNDLTQATYGMSRDDAGRFLPAYLDRELLPFDPFAVLDRSGVGALIRIGVEKGRDKKTKLKIGICGEHGSDPNSVEFCHREGFDYVSCSPFRVPSVRVAAAQAALRREARSK</sequence>
<keyword evidence="11 15" id="KW-0460">Magnesium</keyword>
<dbReference type="NCBIfam" id="TIGR01828">
    <property type="entry name" value="pyru_phos_dikin"/>
    <property type="match status" value="1"/>
</dbReference>
<dbReference type="Pfam" id="PF00391">
    <property type="entry name" value="PEP-utilizers"/>
    <property type="match status" value="1"/>
</dbReference>
<evidence type="ECO:0000256" key="6">
    <source>
        <dbReference type="ARBA" id="ARBA00022679"/>
    </source>
</evidence>
<feature type="binding site" evidence="14">
    <location>
        <position position="775"/>
    </location>
    <ligand>
        <name>substrate</name>
    </ligand>
</feature>
<evidence type="ECO:0000256" key="1">
    <source>
        <dbReference type="ARBA" id="ARBA00001946"/>
    </source>
</evidence>
<feature type="binding site" evidence="14">
    <location>
        <position position="568"/>
    </location>
    <ligand>
        <name>substrate</name>
    </ligand>
</feature>
<keyword evidence="10" id="KW-0067">ATP-binding</keyword>
<evidence type="ECO:0000259" key="18">
    <source>
        <dbReference type="Pfam" id="PF02896"/>
    </source>
</evidence>
<dbReference type="Gene3D" id="3.30.470.20">
    <property type="entry name" value="ATP-grasp fold, B domain"/>
    <property type="match status" value="1"/>
</dbReference>
<feature type="binding site" evidence="14">
    <location>
        <position position="774"/>
    </location>
    <ligand>
        <name>substrate</name>
    </ligand>
</feature>
<evidence type="ECO:0000256" key="4">
    <source>
        <dbReference type="ARBA" id="ARBA00011994"/>
    </source>
</evidence>
<comment type="function">
    <text evidence="2">Catalyzes the reversible phosphorylation of pyruvate and phosphate.</text>
</comment>
<dbReference type="PROSITE" id="PS00370">
    <property type="entry name" value="PEP_ENZYMES_PHOS_SITE"/>
    <property type="match status" value="1"/>
</dbReference>
<comment type="catalytic activity">
    <reaction evidence="12">
        <text>pyruvate + phosphate + ATP = phosphoenolpyruvate + AMP + diphosphate + H(+)</text>
        <dbReference type="Rhea" id="RHEA:10756"/>
        <dbReference type="ChEBI" id="CHEBI:15361"/>
        <dbReference type="ChEBI" id="CHEBI:15378"/>
        <dbReference type="ChEBI" id="CHEBI:30616"/>
        <dbReference type="ChEBI" id="CHEBI:33019"/>
        <dbReference type="ChEBI" id="CHEBI:43474"/>
        <dbReference type="ChEBI" id="CHEBI:58702"/>
        <dbReference type="ChEBI" id="CHEBI:456215"/>
        <dbReference type="EC" id="2.7.9.1"/>
    </reaction>
</comment>
<dbReference type="PANTHER" id="PTHR22931:SF9">
    <property type="entry name" value="PYRUVATE, PHOSPHATE DIKINASE 1, CHLOROPLASTIC"/>
    <property type="match status" value="1"/>
</dbReference>
<dbReference type="SUPFAM" id="SSF52009">
    <property type="entry name" value="Phosphohistidine domain"/>
    <property type="match status" value="1"/>
</dbReference>
<evidence type="ECO:0000256" key="13">
    <source>
        <dbReference type="PIRSR" id="PIRSR000853-1"/>
    </source>
</evidence>
<proteinExistence type="inferred from homology"/>
<dbReference type="STRING" id="502025.Hoch_3373"/>
<dbReference type="InterPro" id="IPR008279">
    <property type="entry name" value="PEP-util_enz_mobile_dom"/>
</dbReference>
<gene>
    <name evidence="19" type="ordered locus">Hoch_3373</name>
</gene>
<dbReference type="PIRSF" id="PIRSF000853">
    <property type="entry name" value="PPDK"/>
    <property type="match status" value="1"/>
</dbReference>
<feature type="domain" description="Pyruvate phosphate dikinase AMP/ATP-binding" evidence="17">
    <location>
        <begin position="21"/>
        <end position="57"/>
    </location>
</feature>
<evidence type="ECO:0000259" key="17">
    <source>
        <dbReference type="Pfam" id="PF01326"/>
    </source>
</evidence>
<dbReference type="eggNOG" id="COG1080">
    <property type="taxonomic scope" value="Bacteria"/>
</dbReference>
<evidence type="ECO:0000256" key="11">
    <source>
        <dbReference type="ARBA" id="ARBA00022842"/>
    </source>
</evidence>
<feature type="binding site" evidence="14">
    <location>
        <position position="772"/>
    </location>
    <ligand>
        <name>substrate</name>
    </ligand>
</feature>
<feature type="domain" description="PEP-utilising enzyme C-terminal" evidence="18">
    <location>
        <begin position="528"/>
        <end position="875"/>
    </location>
</feature>
<protein>
    <recommendedName>
        <fullName evidence="5 12">Pyruvate, phosphate dikinase</fullName>
        <ecNumber evidence="4 12">2.7.9.1</ecNumber>
    </recommendedName>
</protein>
<feature type="active site" description="Tele-phosphohistidine intermediate" evidence="13">
    <location>
        <position position="462"/>
    </location>
</feature>
<dbReference type="PANTHER" id="PTHR22931">
    <property type="entry name" value="PHOSPHOENOLPYRUVATE DIKINASE-RELATED"/>
    <property type="match status" value="1"/>
</dbReference>
<evidence type="ECO:0000256" key="3">
    <source>
        <dbReference type="ARBA" id="ARBA00007837"/>
    </source>
</evidence>
<keyword evidence="9 19" id="KW-0418">Kinase</keyword>
<accession>D0LV34</accession>
<dbReference type="SUPFAM" id="SSF56059">
    <property type="entry name" value="Glutathione synthetase ATP-binding domain-like"/>
    <property type="match status" value="1"/>
</dbReference>
<dbReference type="InterPro" id="IPR000121">
    <property type="entry name" value="PEP_util_C"/>
</dbReference>
<dbReference type="Pfam" id="PF02896">
    <property type="entry name" value="PEP-utilizers_C"/>
    <property type="match status" value="1"/>
</dbReference>
<dbReference type="InterPro" id="IPR036637">
    <property type="entry name" value="Phosphohistidine_dom_sf"/>
</dbReference>
<dbReference type="Gene3D" id="3.20.20.60">
    <property type="entry name" value="Phosphoenolpyruvate-binding domains"/>
    <property type="match status" value="1"/>
</dbReference>
<dbReference type="OrthoDB" id="9765468at2"/>
<dbReference type="Gene3D" id="1.10.189.10">
    <property type="entry name" value="Pyruvate Phosphate Dikinase, domain 2"/>
    <property type="match status" value="1"/>
</dbReference>
<reference evidence="19 20" key="1">
    <citation type="journal article" date="2010" name="Stand. Genomic Sci.">
        <title>Complete genome sequence of Haliangium ochraceum type strain (SMP-2).</title>
        <authorList>
            <consortium name="US DOE Joint Genome Institute (JGI-PGF)"/>
            <person name="Ivanova N."/>
            <person name="Daum C."/>
            <person name="Lang E."/>
            <person name="Abt B."/>
            <person name="Kopitz M."/>
            <person name="Saunders E."/>
            <person name="Lapidus A."/>
            <person name="Lucas S."/>
            <person name="Glavina Del Rio T."/>
            <person name="Nolan M."/>
            <person name="Tice H."/>
            <person name="Copeland A."/>
            <person name="Cheng J.F."/>
            <person name="Chen F."/>
            <person name="Bruce D."/>
            <person name="Goodwin L."/>
            <person name="Pitluck S."/>
            <person name="Mavromatis K."/>
            <person name="Pati A."/>
            <person name="Mikhailova N."/>
            <person name="Chen A."/>
            <person name="Palaniappan K."/>
            <person name="Land M."/>
            <person name="Hauser L."/>
            <person name="Chang Y.J."/>
            <person name="Jeffries C.D."/>
            <person name="Detter J.C."/>
            <person name="Brettin T."/>
            <person name="Rohde M."/>
            <person name="Goker M."/>
            <person name="Bristow J."/>
            <person name="Markowitz V."/>
            <person name="Eisen J.A."/>
            <person name="Hugenholtz P."/>
            <person name="Kyrpides N.C."/>
            <person name="Klenk H.P."/>
        </authorList>
    </citation>
    <scope>NUCLEOTIDE SEQUENCE [LARGE SCALE GENOMIC DNA]</scope>
    <source>
        <strain evidence="20">DSM 14365 / CIP 107738 / JCM 11303 / AJ 13395 / SMP-2</strain>
    </source>
</reference>
<evidence type="ECO:0000313" key="20">
    <source>
        <dbReference type="Proteomes" id="UP000001880"/>
    </source>
</evidence>
<feature type="binding site" evidence="15">
    <location>
        <position position="751"/>
    </location>
    <ligand>
        <name>Mg(2+)</name>
        <dbReference type="ChEBI" id="CHEBI:18420"/>
    </ligand>
</feature>
<dbReference type="KEGG" id="hoh:Hoch_3373"/>
<dbReference type="GO" id="GO:0046872">
    <property type="term" value="F:metal ion binding"/>
    <property type="evidence" value="ECO:0007669"/>
    <property type="project" value="UniProtKB-UniRule"/>
</dbReference>
<dbReference type="EMBL" id="CP001804">
    <property type="protein sequence ID" value="ACY15875.1"/>
    <property type="molecule type" value="Genomic_DNA"/>
</dbReference>
<evidence type="ECO:0000256" key="12">
    <source>
        <dbReference type="PIRNR" id="PIRNR000853"/>
    </source>
</evidence>